<sequence length="87" mass="9539">MHLGVCGRRRRHFNVVILGPRAENPVATWDKPAAVDFLHENQPFDAAIWILGTGPENDEAVGVAALSGAPRDIPSARRADDEAERRN</sequence>
<organism evidence="2 3">
    <name type="scientific">Jiella mangrovi</name>
    <dbReference type="NCBI Taxonomy" id="2821407"/>
    <lineage>
        <taxon>Bacteria</taxon>
        <taxon>Pseudomonadati</taxon>
        <taxon>Pseudomonadota</taxon>
        <taxon>Alphaproteobacteria</taxon>
        <taxon>Hyphomicrobiales</taxon>
        <taxon>Aurantimonadaceae</taxon>
        <taxon>Jiella</taxon>
    </lineage>
</organism>
<evidence type="ECO:0000313" key="3">
    <source>
        <dbReference type="Proteomes" id="UP000678276"/>
    </source>
</evidence>
<evidence type="ECO:0000256" key="1">
    <source>
        <dbReference type="SAM" id="MobiDB-lite"/>
    </source>
</evidence>
<keyword evidence="3" id="KW-1185">Reference proteome</keyword>
<feature type="compositionally biased region" description="Basic and acidic residues" evidence="1">
    <location>
        <begin position="74"/>
        <end position="87"/>
    </location>
</feature>
<gene>
    <name evidence="2" type="ORF">J6595_09740</name>
</gene>
<evidence type="ECO:0000313" key="2">
    <source>
        <dbReference type="EMBL" id="MBP0615861.1"/>
    </source>
</evidence>
<reference evidence="2 3" key="1">
    <citation type="submission" date="2021-04" db="EMBL/GenBank/DDBJ databases">
        <title>Whole genome sequence of Jiella sp. KSK16Y-1.</title>
        <authorList>
            <person name="Tuo L."/>
        </authorList>
    </citation>
    <scope>NUCLEOTIDE SEQUENCE [LARGE SCALE GENOMIC DNA]</scope>
    <source>
        <strain evidence="2 3">KSK16Y-1</strain>
    </source>
</reference>
<dbReference type="EMBL" id="JAGJCF010000005">
    <property type="protein sequence ID" value="MBP0615861.1"/>
    <property type="molecule type" value="Genomic_DNA"/>
</dbReference>
<proteinExistence type="predicted"/>
<comment type="caution">
    <text evidence="2">The sequence shown here is derived from an EMBL/GenBank/DDBJ whole genome shotgun (WGS) entry which is preliminary data.</text>
</comment>
<name>A0ABS4BI58_9HYPH</name>
<protein>
    <submittedName>
        <fullName evidence="2">Uncharacterized protein</fullName>
    </submittedName>
</protein>
<accession>A0ABS4BI58</accession>
<dbReference type="Proteomes" id="UP000678276">
    <property type="component" value="Unassembled WGS sequence"/>
</dbReference>
<feature type="region of interest" description="Disordered" evidence="1">
    <location>
        <begin position="68"/>
        <end position="87"/>
    </location>
</feature>